<dbReference type="EMBL" id="NKXS01008443">
    <property type="protein sequence ID" value="PIM98385.1"/>
    <property type="molecule type" value="Genomic_DNA"/>
</dbReference>
<keyword evidence="2" id="KW-1185">Reference proteome</keyword>
<protein>
    <recommendedName>
        <fullName evidence="3">Rapid ALkalinization Factor</fullName>
    </recommendedName>
</protein>
<proteinExistence type="predicted"/>
<accession>A0A2G9FZ86</accession>
<evidence type="ECO:0000313" key="1">
    <source>
        <dbReference type="EMBL" id="PIM98385.1"/>
    </source>
</evidence>
<dbReference type="InterPro" id="IPR039252">
    <property type="entry name" value="RALFL27"/>
</dbReference>
<sequence>MSCSENFKPVRGDIYLGTGIESGNGSGGGGRLLDWSGRRPFGRRWLTGGGRGSGRGREREIGRHTFPQLGVALALILVFLSAAFADVAHAPAAVAGFNATRIIDNWLLDDEEFLMESETNRRILQDGKRNPYITYPAVHDPTSTFCNGKLAGSCIGEASKTYRKRNCGYKNLCRSLHCC</sequence>
<name>A0A2G9FZ86_9LAMI</name>
<dbReference type="PANTHER" id="PTHR39112">
    <property type="entry name" value="PROTEIN RALF-LIKE 27-RELATED"/>
    <property type="match status" value="1"/>
</dbReference>
<dbReference type="PANTHER" id="PTHR39112:SF1">
    <property type="entry name" value="PROTEIN RALF-LIKE 27"/>
    <property type="match status" value="1"/>
</dbReference>
<reference evidence="2" key="1">
    <citation type="journal article" date="2018" name="Gigascience">
        <title>Genome assembly of the Pink Ipe (Handroanthus impetiginosus, Bignoniaceae), a highly valued, ecologically keystone Neotropical timber forest tree.</title>
        <authorList>
            <person name="Silva-Junior O.B."/>
            <person name="Grattapaglia D."/>
            <person name="Novaes E."/>
            <person name="Collevatti R.G."/>
        </authorList>
    </citation>
    <scope>NUCLEOTIDE SEQUENCE [LARGE SCALE GENOMIC DNA]</scope>
    <source>
        <strain evidence="2">cv. UFG-1</strain>
    </source>
</reference>
<evidence type="ECO:0000313" key="2">
    <source>
        <dbReference type="Proteomes" id="UP000231279"/>
    </source>
</evidence>
<comment type="caution">
    <text evidence="1">The sequence shown here is derived from an EMBL/GenBank/DDBJ whole genome shotgun (WGS) entry which is preliminary data.</text>
</comment>
<evidence type="ECO:0008006" key="3">
    <source>
        <dbReference type="Google" id="ProtNLM"/>
    </source>
</evidence>
<dbReference type="Proteomes" id="UP000231279">
    <property type="component" value="Unassembled WGS sequence"/>
</dbReference>
<gene>
    <name evidence="1" type="ORF">CDL12_29139</name>
</gene>
<organism evidence="1 2">
    <name type="scientific">Handroanthus impetiginosus</name>
    <dbReference type="NCBI Taxonomy" id="429701"/>
    <lineage>
        <taxon>Eukaryota</taxon>
        <taxon>Viridiplantae</taxon>
        <taxon>Streptophyta</taxon>
        <taxon>Embryophyta</taxon>
        <taxon>Tracheophyta</taxon>
        <taxon>Spermatophyta</taxon>
        <taxon>Magnoliopsida</taxon>
        <taxon>eudicotyledons</taxon>
        <taxon>Gunneridae</taxon>
        <taxon>Pentapetalae</taxon>
        <taxon>asterids</taxon>
        <taxon>lamiids</taxon>
        <taxon>Lamiales</taxon>
        <taxon>Bignoniaceae</taxon>
        <taxon>Crescentiina</taxon>
        <taxon>Tabebuia alliance</taxon>
        <taxon>Handroanthus</taxon>
    </lineage>
</organism>
<dbReference type="AlphaFoldDB" id="A0A2G9FZ86"/>
<dbReference type="OrthoDB" id="928295at2759"/>